<dbReference type="AlphaFoldDB" id="A0A6J2XQ35"/>
<feature type="compositionally biased region" description="Basic residues" evidence="1">
    <location>
        <begin position="178"/>
        <end position="194"/>
    </location>
</feature>
<feature type="region of interest" description="Disordered" evidence="1">
    <location>
        <begin position="78"/>
        <end position="99"/>
    </location>
</feature>
<protein>
    <submittedName>
        <fullName evidence="3">FH1/FH2 domain-containing protein 3-like isoform X1</fullName>
    </submittedName>
</protein>
<dbReference type="GO" id="GO:0005737">
    <property type="term" value="C:cytoplasm"/>
    <property type="evidence" value="ECO:0007669"/>
    <property type="project" value="TreeGrafter"/>
</dbReference>
<gene>
    <name evidence="3" type="primary">LOC115880434</name>
</gene>
<dbReference type="Proteomes" id="UP000504635">
    <property type="component" value="Unplaced"/>
</dbReference>
<organism evidence="2 3">
    <name type="scientific">Sitophilus oryzae</name>
    <name type="common">Rice weevil</name>
    <name type="synonym">Curculio oryzae</name>
    <dbReference type="NCBI Taxonomy" id="7048"/>
    <lineage>
        <taxon>Eukaryota</taxon>
        <taxon>Metazoa</taxon>
        <taxon>Ecdysozoa</taxon>
        <taxon>Arthropoda</taxon>
        <taxon>Hexapoda</taxon>
        <taxon>Insecta</taxon>
        <taxon>Pterygota</taxon>
        <taxon>Neoptera</taxon>
        <taxon>Endopterygota</taxon>
        <taxon>Coleoptera</taxon>
        <taxon>Polyphaga</taxon>
        <taxon>Cucujiformia</taxon>
        <taxon>Curculionidae</taxon>
        <taxon>Dryophthorinae</taxon>
        <taxon>Sitophilus</taxon>
    </lineage>
</organism>
<dbReference type="GO" id="GO:0030866">
    <property type="term" value="P:cortical actin cytoskeleton organization"/>
    <property type="evidence" value="ECO:0007669"/>
    <property type="project" value="TreeGrafter"/>
</dbReference>
<reference evidence="3" key="1">
    <citation type="submission" date="2025-08" db="UniProtKB">
        <authorList>
            <consortium name="RefSeq"/>
        </authorList>
    </citation>
    <scope>IDENTIFICATION</scope>
    <source>
        <tissue evidence="3">Gonads</tissue>
    </source>
</reference>
<feature type="region of interest" description="Disordered" evidence="1">
    <location>
        <begin position="123"/>
        <end position="213"/>
    </location>
</feature>
<evidence type="ECO:0000313" key="3">
    <source>
        <dbReference type="RefSeq" id="XP_030753497.1"/>
    </source>
</evidence>
<dbReference type="KEGG" id="soy:115880434"/>
<dbReference type="SUPFAM" id="SSF101447">
    <property type="entry name" value="Formin homology 2 domain (FH2 domain)"/>
    <property type="match status" value="1"/>
</dbReference>
<name>A0A6J2XQ35_SITOR</name>
<evidence type="ECO:0000256" key="1">
    <source>
        <dbReference type="SAM" id="MobiDB-lite"/>
    </source>
</evidence>
<feature type="compositionally biased region" description="Polar residues" evidence="1">
    <location>
        <begin position="136"/>
        <end position="153"/>
    </location>
</feature>
<accession>A0A6J2XQ35</accession>
<evidence type="ECO:0000313" key="2">
    <source>
        <dbReference type="Proteomes" id="UP000504635"/>
    </source>
</evidence>
<dbReference type="GO" id="GO:0005856">
    <property type="term" value="C:cytoskeleton"/>
    <property type="evidence" value="ECO:0007669"/>
    <property type="project" value="TreeGrafter"/>
</dbReference>
<dbReference type="RefSeq" id="XP_030753497.1">
    <property type="nucleotide sequence ID" value="XM_030897637.1"/>
</dbReference>
<dbReference type="PANTHER" id="PTHR45920:SF4">
    <property type="entry name" value="FORMIN HOMOLOGY 2 DOMAIN CONTAINING, ISOFORM I"/>
    <property type="match status" value="1"/>
</dbReference>
<proteinExistence type="predicted"/>
<dbReference type="GO" id="GO:0051015">
    <property type="term" value="F:actin filament binding"/>
    <property type="evidence" value="ECO:0007669"/>
    <property type="project" value="TreeGrafter"/>
</dbReference>
<keyword evidence="2" id="KW-1185">Reference proteome</keyword>
<dbReference type="PANTHER" id="PTHR45920">
    <property type="entry name" value="FORMIN HOMOLOGY 2 DOMAIN CONTAINING, ISOFORM I"/>
    <property type="match status" value="1"/>
</dbReference>
<dbReference type="GeneID" id="115880434"/>
<dbReference type="OrthoDB" id="9806920at2759"/>
<dbReference type="Gene3D" id="1.20.58.2220">
    <property type="entry name" value="Formin, FH2 domain"/>
    <property type="match status" value="1"/>
</dbReference>
<sequence>MMKVKMSDFLADCAERIILLGIVHRRIMNRFHKFLLWLGIPFHQIADTKPNDFCRIISEFSLEYRTTRERVLQQLEKKANHRERNKTRGKMITDMGKFRSKEDRADAELRQLLGSDISDVESMQGTLPWRRKPRDNTQLRSILDSSTGPNGNLTDGDDEILESLVKTATKGPRTAPRERKRTRHADRKSLRRTLKSGLSEEEKKHLSTYIKGY</sequence>
<feature type="compositionally biased region" description="Basic residues" evidence="1">
    <location>
        <begin position="79"/>
        <end position="89"/>
    </location>
</feature>
<dbReference type="InParanoid" id="A0A6J2XQ35"/>
<dbReference type="InterPro" id="IPR042201">
    <property type="entry name" value="FH2_Formin_sf"/>
</dbReference>